<evidence type="ECO:0000313" key="3">
    <source>
        <dbReference type="EMBL" id="KPV71632.1"/>
    </source>
</evidence>
<feature type="compositionally biased region" description="Acidic residues" evidence="1">
    <location>
        <begin position="317"/>
        <end position="346"/>
    </location>
</feature>
<dbReference type="PROSITE" id="PS50181">
    <property type="entry name" value="FBOX"/>
    <property type="match status" value="1"/>
</dbReference>
<dbReference type="Proteomes" id="UP000053890">
    <property type="component" value="Unassembled WGS sequence"/>
</dbReference>
<dbReference type="AlphaFoldDB" id="A0A0P9EJ05"/>
<proteinExistence type="predicted"/>
<accession>A0A0P9EJ05</accession>
<protein>
    <recommendedName>
        <fullName evidence="2">F-box domain-containing protein</fullName>
    </recommendedName>
</protein>
<name>A0A0P9EJ05_RHOGW</name>
<dbReference type="RefSeq" id="XP_018267681.1">
    <property type="nucleotide sequence ID" value="XM_018415012.1"/>
</dbReference>
<gene>
    <name evidence="3" type="ORF">RHOBADRAFT_47587</name>
</gene>
<reference evidence="3 4" key="1">
    <citation type="journal article" date="2015" name="Front. Microbiol.">
        <title>Genome sequence of the plant growth promoting endophytic yeast Rhodotorula graminis WP1.</title>
        <authorList>
            <person name="Firrincieli A."/>
            <person name="Otillar R."/>
            <person name="Salamov A."/>
            <person name="Schmutz J."/>
            <person name="Khan Z."/>
            <person name="Redman R.S."/>
            <person name="Fleck N.D."/>
            <person name="Lindquist E."/>
            <person name="Grigoriev I.V."/>
            <person name="Doty S.L."/>
        </authorList>
    </citation>
    <scope>NUCLEOTIDE SEQUENCE [LARGE SCALE GENOMIC DNA]</scope>
    <source>
        <strain evidence="3 4">WP1</strain>
    </source>
</reference>
<organism evidence="3 4">
    <name type="scientific">Rhodotorula graminis (strain WP1)</name>
    <dbReference type="NCBI Taxonomy" id="578459"/>
    <lineage>
        <taxon>Eukaryota</taxon>
        <taxon>Fungi</taxon>
        <taxon>Dikarya</taxon>
        <taxon>Basidiomycota</taxon>
        <taxon>Pucciniomycotina</taxon>
        <taxon>Microbotryomycetes</taxon>
        <taxon>Sporidiobolales</taxon>
        <taxon>Sporidiobolaceae</taxon>
        <taxon>Rhodotorula</taxon>
    </lineage>
</organism>
<feature type="region of interest" description="Disordered" evidence="1">
    <location>
        <begin position="311"/>
        <end position="346"/>
    </location>
</feature>
<dbReference type="InterPro" id="IPR001810">
    <property type="entry name" value="F-box_dom"/>
</dbReference>
<keyword evidence="4" id="KW-1185">Reference proteome</keyword>
<sequence>MAARPLAPIFTRSYKPASAPPRFKSSGGRPWEDLSLKLEADTQHHNDQDLLPRVDQLASLPLELLFLICEHASLGVLLALSRTSKALRRLLLTRSGSTEALWELVREKQGWPVNLDKETSIVRYAHLLEGRECQACGVSCWKYFDTGLRMRVCEGCRTHKVGTEDEIEEEYSHVHYLAYDCSLSLQGRPCPTTGAIKISYYTPDVLLQSAHLLRVEALGERSGRDVDDAVSNYVDSRLKDVVDMNAQAGLLRTQVHVLTDADWADEIRCKRIHAEQELEALGYKPDDYGDLTNKWWDDTWWWVPVEREERPERRDEEDSEKEEEDDWDSEEEEEEDELWFSEEEEEDEWDEEACEMSYRLEEYFLGENEDDIEWDDVKLWVVTYVHRRRLVRLRTELEERRAGRFDEMRPLAIPILALLPPSLRRISPSFDDIAFLPSVQPLWYPDSTVVDPSTWSASYSIILADVLRSMRLLKLRLFSRIVRNLPSTSLSPHIAFILSTELLDADPHRAPLHHLVSDADMDPILARPTALFRCGACSAKLVYPHVVEHLRDEHGAGAAQCAAWACVPERAFREAVRALLEGGEGLGEGTTVEELRGMGGVFEVDEETVGGHVVRTLESWDELTSGRRLEDPDALYFKIDSSHDRRVVGIHLVR</sequence>
<dbReference type="OrthoDB" id="2322499at2759"/>
<evidence type="ECO:0000256" key="1">
    <source>
        <dbReference type="SAM" id="MobiDB-lite"/>
    </source>
</evidence>
<feature type="domain" description="F-box" evidence="2">
    <location>
        <begin position="54"/>
        <end position="105"/>
    </location>
</feature>
<dbReference type="EMBL" id="KQ474092">
    <property type="protein sequence ID" value="KPV71632.1"/>
    <property type="molecule type" value="Genomic_DNA"/>
</dbReference>
<dbReference type="OMA" id="FLICEHA"/>
<evidence type="ECO:0000313" key="4">
    <source>
        <dbReference type="Proteomes" id="UP000053890"/>
    </source>
</evidence>
<evidence type="ECO:0000259" key="2">
    <source>
        <dbReference type="PROSITE" id="PS50181"/>
    </source>
</evidence>
<dbReference type="GeneID" id="28975460"/>